<dbReference type="InterPro" id="IPR009056">
    <property type="entry name" value="Cyt_c-like_dom"/>
</dbReference>
<dbReference type="PANTHER" id="PTHR30600:SF10">
    <property type="entry name" value="BLL6722 PROTEIN"/>
    <property type="match status" value="1"/>
</dbReference>
<comment type="pathway">
    <text evidence="2">One-carbon metabolism; methylamine degradation.</text>
</comment>
<evidence type="ECO:0000256" key="13">
    <source>
        <dbReference type="PIRSR" id="PIRSR000294-1"/>
    </source>
</evidence>
<keyword evidence="5 14" id="KW-0479">Metal-binding</keyword>
<keyword evidence="3" id="KW-0813">Transport</keyword>
<dbReference type="FunFam" id="1.10.760.10:FF:000019">
    <property type="entry name" value="Di-heme cytochrome C peroxidase"/>
    <property type="match status" value="1"/>
</dbReference>
<dbReference type="HOGENOM" id="CLU_034652_3_1_5"/>
<evidence type="ECO:0000256" key="1">
    <source>
        <dbReference type="ARBA" id="ARBA00004418"/>
    </source>
</evidence>
<dbReference type="RefSeq" id="WP_038592320.1">
    <property type="nucleotide sequence ID" value="NZ_HG938353.1"/>
</dbReference>
<comment type="PTM">
    <text evidence="13">Binds 2 heme groups per subunit.</text>
</comment>
<keyword evidence="6 15" id="KW-0732">Signal</keyword>
<dbReference type="InterPro" id="IPR036909">
    <property type="entry name" value="Cyt_c-like_dom_sf"/>
</dbReference>
<reference evidence="18" key="1">
    <citation type="journal article" date="2014" name="BMC Genomics">
        <title>Genome sequencing of two Neorhizobium galegae strains reveals a noeT gene responsible for the unusual acetylation of the nodulation factors.</title>
        <authorList>
            <person name="Osterman J."/>
            <person name="Marsh J."/>
            <person name="Laine P.K."/>
            <person name="Zeng Z."/>
            <person name="Alatalo E."/>
            <person name="Sullivan J.T."/>
            <person name="Young J.P."/>
            <person name="Thomas-Oates J."/>
            <person name="Paulin L."/>
            <person name="Lindstrom K."/>
        </authorList>
    </citation>
    <scope>NUCLEOTIDE SEQUENCE [LARGE SCALE GENOMIC DNA]</scope>
    <source>
        <strain evidence="18">HAMBI 540</strain>
    </source>
</reference>
<evidence type="ECO:0000256" key="14">
    <source>
        <dbReference type="PIRSR" id="PIRSR000294-2"/>
    </source>
</evidence>
<feature type="chain" id="PRO_5001656240" description="Methylamine utilization protein MauG" evidence="15">
    <location>
        <begin position="22"/>
        <end position="329"/>
    </location>
</feature>
<evidence type="ECO:0000256" key="15">
    <source>
        <dbReference type="SAM" id="SignalP"/>
    </source>
</evidence>
<keyword evidence="9" id="KW-0560">Oxidoreductase</keyword>
<dbReference type="GO" id="GO:0020037">
    <property type="term" value="F:heme binding"/>
    <property type="evidence" value="ECO:0007669"/>
    <property type="project" value="InterPro"/>
</dbReference>
<dbReference type="Pfam" id="PF03150">
    <property type="entry name" value="CCP_MauG"/>
    <property type="match status" value="1"/>
</dbReference>
<dbReference type="OrthoDB" id="9805202at2"/>
<feature type="signal peptide" evidence="15">
    <location>
        <begin position="1"/>
        <end position="21"/>
    </location>
</feature>
<dbReference type="EMBL" id="HG938353">
    <property type="protein sequence ID" value="CDN50506.1"/>
    <property type="molecule type" value="Genomic_DNA"/>
</dbReference>
<keyword evidence="10 14" id="KW-0408">Iron</keyword>
<evidence type="ECO:0000256" key="5">
    <source>
        <dbReference type="ARBA" id="ARBA00022723"/>
    </source>
</evidence>
<evidence type="ECO:0000256" key="7">
    <source>
        <dbReference type="ARBA" id="ARBA00022764"/>
    </source>
</evidence>
<accession>A0A068SXH1</accession>
<dbReference type="KEGG" id="ngg:RG540_CH43640"/>
<dbReference type="PROSITE" id="PS51007">
    <property type="entry name" value="CYTC"/>
    <property type="match status" value="2"/>
</dbReference>
<keyword evidence="4 13" id="KW-0349">Heme</keyword>
<dbReference type="GO" id="GO:0004130">
    <property type="term" value="F:cytochrome-c peroxidase activity"/>
    <property type="evidence" value="ECO:0007669"/>
    <property type="project" value="TreeGrafter"/>
</dbReference>
<name>A0A068SXH1_NEOGA</name>
<dbReference type="InterPro" id="IPR026259">
    <property type="entry name" value="MauG/Cytc_peroxidase"/>
</dbReference>
<keyword evidence="17" id="KW-0575">Peroxidase</keyword>
<evidence type="ECO:0000256" key="9">
    <source>
        <dbReference type="ARBA" id="ARBA00023002"/>
    </source>
</evidence>
<evidence type="ECO:0000313" key="17">
    <source>
        <dbReference type="EMBL" id="CDN50506.1"/>
    </source>
</evidence>
<evidence type="ECO:0000256" key="2">
    <source>
        <dbReference type="ARBA" id="ARBA00004856"/>
    </source>
</evidence>
<organism evidence="17 18">
    <name type="scientific">Neorhizobium galegae bv. orientalis str. HAMBI 540</name>
    <dbReference type="NCBI Taxonomy" id="1028800"/>
    <lineage>
        <taxon>Bacteria</taxon>
        <taxon>Pseudomonadati</taxon>
        <taxon>Pseudomonadota</taxon>
        <taxon>Alphaproteobacteria</taxon>
        <taxon>Hyphomicrobiales</taxon>
        <taxon>Rhizobiaceae</taxon>
        <taxon>Rhizobium/Agrobacterium group</taxon>
        <taxon>Neorhizobium</taxon>
    </lineage>
</organism>
<evidence type="ECO:0000313" key="18">
    <source>
        <dbReference type="Proteomes" id="UP000028181"/>
    </source>
</evidence>
<evidence type="ECO:0000256" key="6">
    <source>
        <dbReference type="ARBA" id="ARBA00022729"/>
    </source>
</evidence>
<proteinExistence type="predicted"/>
<feature type="binding site" description="covalent" evidence="13">
    <location>
        <position position="214"/>
    </location>
    <ligand>
        <name>heme c</name>
        <dbReference type="ChEBI" id="CHEBI:61717"/>
        <label>2</label>
    </ligand>
</feature>
<dbReference type="GO" id="GO:0046872">
    <property type="term" value="F:metal ion binding"/>
    <property type="evidence" value="ECO:0007669"/>
    <property type="project" value="UniProtKB-KW"/>
</dbReference>
<evidence type="ECO:0000256" key="11">
    <source>
        <dbReference type="ARBA" id="ARBA00058991"/>
    </source>
</evidence>
<dbReference type="InterPro" id="IPR051395">
    <property type="entry name" value="Cytochrome_c_Peroxidase/MauG"/>
</dbReference>
<dbReference type="GeneID" id="24256420"/>
<dbReference type="eggNOG" id="COG1858">
    <property type="taxonomic scope" value="Bacteria"/>
</dbReference>
<dbReference type="InterPro" id="IPR004852">
    <property type="entry name" value="Di-haem_cyt_c_peroxidsae"/>
</dbReference>
<dbReference type="PIRSF" id="PIRSF000294">
    <property type="entry name" value="Cytochrome-c_peroxidase"/>
    <property type="match status" value="1"/>
</dbReference>
<dbReference type="PANTHER" id="PTHR30600">
    <property type="entry name" value="CYTOCHROME C PEROXIDASE-RELATED"/>
    <property type="match status" value="1"/>
</dbReference>
<evidence type="ECO:0000259" key="16">
    <source>
        <dbReference type="PROSITE" id="PS51007"/>
    </source>
</evidence>
<evidence type="ECO:0000256" key="4">
    <source>
        <dbReference type="ARBA" id="ARBA00022617"/>
    </source>
</evidence>
<dbReference type="Pfam" id="PF00034">
    <property type="entry name" value="Cytochrom_C"/>
    <property type="match status" value="1"/>
</dbReference>
<feature type="domain" description="Cytochrome c" evidence="16">
    <location>
        <begin position="44"/>
        <end position="145"/>
    </location>
</feature>
<sequence length="329" mass="36178">MRRSLLCITLFSVVSFQGAAAGNLADFKRPLAIPFDKVTPYSLQLATLGKMLFFDPRLSGAKNMNCASCHNPSFGFEVPVKTPVGAANTHLARQSPTILNVAWTTPLFWDGRAPTLEAQAAGPITAAAEMNGKLDQIVADLRAIPDYNSWFKQIFPDKGATNETLLTAIATYERTVVSAWSPFDRWVDGDETAVSDSAKRGFELFTGKANCAVCHTGWNFTDNKFHDTGLPTDDIGRAKFEPNNPKALYAFKTPSLRNTLYRGPYMHDGSLATMEDVIAHYESGGVKSASRSDSISPFFITDREREELIAFLKTLTPEQQDLLLPTLPN</sequence>
<keyword evidence="18" id="KW-1185">Reference proteome</keyword>
<keyword evidence="7" id="KW-0574">Periplasm</keyword>
<dbReference type="Proteomes" id="UP000028181">
    <property type="component" value="Chromosome I"/>
</dbReference>
<dbReference type="GO" id="GO:0042597">
    <property type="term" value="C:periplasmic space"/>
    <property type="evidence" value="ECO:0007669"/>
    <property type="project" value="UniProtKB-SubCell"/>
</dbReference>
<comment type="function">
    <text evidence="11">Involved in methylamine metabolism. Essential for the maturation of the beta subunit of MADH, presumably via a step in the biosynthesis of tryptophan tryptophylquinone (TTQ), the cofactor of MADH.</text>
</comment>
<dbReference type="Gene3D" id="1.10.760.10">
    <property type="entry name" value="Cytochrome c-like domain"/>
    <property type="match status" value="2"/>
</dbReference>
<dbReference type="AlphaFoldDB" id="A0A068SXH1"/>
<comment type="cofactor">
    <cofactor evidence="13">
        <name>heme</name>
        <dbReference type="ChEBI" id="CHEBI:30413"/>
    </cofactor>
    <text evidence="13">Binds 2 heme groups.</text>
</comment>
<feature type="domain" description="Cytochrome c" evidence="16">
    <location>
        <begin position="196"/>
        <end position="316"/>
    </location>
</feature>
<dbReference type="SUPFAM" id="SSF46626">
    <property type="entry name" value="Cytochrome c"/>
    <property type="match status" value="2"/>
</dbReference>
<dbReference type="GO" id="GO:0009055">
    <property type="term" value="F:electron transfer activity"/>
    <property type="evidence" value="ECO:0007669"/>
    <property type="project" value="InterPro"/>
</dbReference>
<feature type="binding site" description="axial binding residue" evidence="14">
    <location>
        <position position="215"/>
    </location>
    <ligand>
        <name>heme c</name>
        <dbReference type="ChEBI" id="CHEBI:61717"/>
        <label>2</label>
    </ligand>
    <ligandPart>
        <name>Fe</name>
        <dbReference type="ChEBI" id="CHEBI:18248"/>
    </ligandPart>
</feature>
<keyword evidence="8" id="KW-0249">Electron transport</keyword>
<dbReference type="PATRIC" id="fig|1028800.3.peg.4420"/>
<feature type="binding site" description="axial binding residue" evidence="14">
    <location>
        <position position="70"/>
    </location>
    <ligand>
        <name>heme c</name>
        <dbReference type="ChEBI" id="CHEBI:61717"/>
        <label>1</label>
    </ligand>
    <ligandPart>
        <name>Fe</name>
        <dbReference type="ChEBI" id="CHEBI:18248"/>
    </ligandPart>
</feature>
<protein>
    <recommendedName>
        <fullName evidence="12">Methylamine utilization protein MauG</fullName>
    </recommendedName>
</protein>
<evidence type="ECO:0000256" key="10">
    <source>
        <dbReference type="ARBA" id="ARBA00023004"/>
    </source>
</evidence>
<feature type="binding site" description="covalent" evidence="13">
    <location>
        <position position="69"/>
    </location>
    <ligand>
        <name>heme c</name>
        <dbReference type="ChEBI" id="CHEBI:61717"/>
        <label>1</label>
    </ligand>
</feature>
<evidence type="ECO:0000256" key="12">
    <source>
        <dbReference type="ARBA" id="ARBA00073576"/>
    </source>
</evidence>
<feature type="binding site" description="covalent" evidence="13">
    <location>
        <position position="211"/>
    </location>
    <ligand>
        <name>heme c</name>
        <dbReference type="ChEBI" id="CHEBI:61717"/>
        <label>2</label>
    </ligand>
</feature>
<evidence type="ECO:0000256" key="8">
    <source>
        <dbReference type="ARBA" id="ARBA00022982"/>
    </source>
</evidence>
<comment type="subcellular location">
    <subcellularLocation>
        <location evidence="1">Periplasm</location>
    </subcellularLocation>
</comment>
<feature type="binding site" description="covalent" evidence="13">
    <location>
        <position position="66"/>
    </location>
    <ligand>
        <name>heme c</name>
        <dbReference type="ChEBI" id="CHEBI:61717"/>
        <label>1</label>
    </ligand>
</feature>
<evidence type="ECO:0000256" key="3">
    <source>
        <dbReference type="ARBA" id="ARBA00022448"/>
    </source>
</evidence>
<gene>
    <name evidence="17" type="ORF">RG540_CH43640</name>
</gene>